<feature type="compositionally biased region" description="Basic and acidic residues" evidence="6">
    <location>
        <begin position="494"/>
        <end position="505"/>
    </location>
</feature>
<feature type="domain" description="CW-type" evidence="8">
    <location>
        <begin position="633"/>
        <end position="686"/>
    </location>
</feature>
<evidence type="ECO:0000256" key="2">
    <source>
        <dbReference type="ARBA" id="ARBA00022737"/>
    </source>
</evidence>
<feature type="compositionally biased region" description="Low complexity" evidence="6">
    <location>
        <begin position="383"/>
        <end position="392"/>
    </location>
</feature>
<dbReference type="SMART" id="SM00184">
    <property type="entry name" value="RING"/>
    <property type="match status" value="2"/>
</dbReference>
<feature type="compositionally biased region" description="Low complexity" evidence="6">
    <location>
        <begin position="276"/>
        <end position="286"/>
    </location>
</feature>
<evidence type="ECO:0000256" key="5">
    <source>
        <dbReference type="PROSITE-ProRule" id="PRU00146"/>
    </source>
</evidence>
<proteinExistence type="predicted"/>
<dbReference type="GO" id="GO:0008270">
    <property type="term" value="F:zinc ion binding"/>
    <property type="evidence" value="ECO:0007669"/>
    <property type="project" value="UniProtKB-KW"/>
</dbReference>
<dbReference type="InterPro" id="IPR011011">
    <property type="entry name" value="Znf_FYVE_PHD"/>
</dbReference>
<dbReference type="InterPro" id="IPR013083">
    <property type="entry name" value="Znf_RING/FYVE/PHD"/>
</dbReference>
<evidence type="ECO:0000259" key="8">
    <source>
        <dbReference type="PROSITE" id="PS51050"/>
    </source>
</evidence>
<feature type="compositionally biased region" description="Low complexity" evidence="6">
    <location>
        <begin position="45"/>
        <end position="63"/>
    </location>
</feature>
<feature type="domain" description="CW-type" evidence="8">
    <location>
        <begin position="771"/>
        <end position="826"/>
    </location>
</feature>
<dbReference type="PROSITE" id="PS50016">
    <property type="entry name" value="ZF_PHD_2"/>
    <property type="match status" value="1"/>
</dbReference>
<dbReference type="InterPro" id="IPR055198">
    <property type="entry name" value="NSD_PHD"/>
</dbReference>
<evidence type="ECO:0008006" key="11">
    <source>
        <dbReference type="Google" id="ProtNLM"/>
    </source>
</evidence>
<feature type="region of interest" description="Disordered" evidence="6">
    <location>
        <begin position="1194"/>
        <end position="1213"/>
    </location>
</feature>
<dbReference type="PANTHER" id="PTHR46235">
    <property type="entry name" value="PHD FINGER-CONTAINING PROTEIN DDB_G0268158"/>
    <property type="match status" value="1"/>
</dbReference>
<dbReference type="Pfam" id="PF07496">
    <property type="entry name" value="zf-CW"/>
    <property type="match status" value="3"/>
</dbReference>
<sequence>MGDSDASSGGSGSSSSSDSVLIRVPLDKERRKKLRAQLQADQRRQQAAAPSPAPTSAPTSAPTPARPNPVKSEPDSDRSKGEHICVVCEREGDALVVCGGPCISAFHAACLPPAAQAQDAGDGWLCPSCRSKTHACFHCKQTGVEALKDDTPLSAAADRPVRKCRALSCGKFYHQDCITQFPLARIATNTHFICPLHTCAGCNQSGAQQEAVRCMRCPVAFHARCLPPDCVRQISSKLIICPKHAPEHKQTETKRPPVAKQLSALQAREENEDGAMSEASAVSASSARKKEKREKRDKRDKKKKKKKKKKDKHKRESLASQADDEAEHRDGESSGKKRKRSKRESLDADDGLRGDKAAPSTPSGARNDSRVEAVVTPRPPAAGTPGAGSTRSPTSALALFESPATATKRIQERLEEVLGKSDDDSDESTASPSLKKKRPSSQITGFQGDAAIAHEALIKEERSVASTSKVEQGTIEDKTNSPVPSSPVPASPTGDKDSIEARSSAEEESPIVKSERKKEHQGARATDTSRIEQREQLEPVEGAFKLELPKSPSASISIPSASSGMVLKHVPSEDEDDDDEGTVGSATPNADATPRAPRDAKTSGPGKKRKKSKAKRETQRALKRETSEEEEEEANEAKWVQCDSCKKWRTVPPDFNLDAMPTHWYCNMNTWDDRYASCAVAEEVVKVNPSPQAEKRRYKLKSRSKSTQSSAGDDGGYSSSGSGTLKRSGGSLKGSGTDMTALEEKEKGSRSIKNKDKASKKRKITKQLKEKYREVKWVQCESTQCGKWRVVPTSINFDRLPAVWYCHLNTWAPELAKCSAPNPPEVDVFLLKQAKRGGSTRPSKKARASSTTGDAAPAASVSVTIGSAIMPTSSANDLASLGKSNSTKHSKGSKATMSGTGNGASNTGAGSNAEGANSNNGSNIDGSGSVHSTKGRGGRGHNSGVNTSGIKKTVLEWAQCEKCNKWRKLPQHIKSSTLPDKWYCSMNHWDPSHAKCSVPEEADQEPLPLPPHPGSQWRKGGHKGQRPRRGKLSYSELLYGSSGQLRKAYTAESSTQSFEYEGATYHRDDQYKHSSMYVSPAAMAAAATMAGWSGSDRVSRETNCSKGTTTGGSNKVDALAAATPAQASVDHVAALVLESMDLRRRRSVSELFEAVNAVHRAAETGTETGTSGLASLAVVTAALGQLEHRGLVEKVSELSENSDEDEPSRKRRKAESLFTGAFSLPTHYRKTSNDLSGHCSPRSSSRHCLEQLSALAMHFGFFVCDGFWVKMLSTVLLEEDFVVLYQRL</sequence>
<dbReference type="InterPro" id="IPR019786">
    <property type="entry name" value="Zinc_finger_PHD-type_CS"/>
</dbReference>
<comment type="caution">
    <text evidence="9">The sequence shown here is derived from an EMBL/GenBank/DDBJ whole genome shotgun (WGS) entry which is preliminary data.</text>
</comment>
<protein>
    <recommendedName>
        <fullName evidence="11">PHD-type domain-containing protein</fullName>
    </recommendedName>
</protein>
<dbReference type="SMART" id="SM00249">
    <property type="entry name" value="PHD"/>
    <property type="match status" value="3"/>
</dbReference>
<dbReference type="Pfam" id="PF23004">
    <property type="entry name" value="PHDvar_NSD"/>
    <property type="match status" value="1"/>
</dbReference>
<dbReference type="GO" id="GO:0006338">
    <property type="term" value="P:chromatin remodeling"/>
    <property type="evidence" value="ECO:0007669"/>
    <property type="project" value="UniProtKB-ARBA"/>
</dbReference>
<dbReference type="SUPFAM" id="SSF57903">
    <property type="entry name" value="FYVE/PHD zinc finger"/>
    <property type="match status" value="2"/>
</dbReference>
<feature type="compositionally biased region" description="Basic and acidic residues" evidence="6">
    <location>
        <begin position="326"/>
        <end position="335"/>
    </location>
</feature>
<feature type="compositionally biased region" description="Basic residues" evidence="6">
    <location>
        <begin position="1019"/>
        <end position="1031"/>
    </location>
</feature>
<feature type="compositionally biased region" description="Basic and acidic residues" evidence="6">
    <location>
        <begin position="513"/>
        <end position="537"/>
    </location>
</feature>
<feature type="region of interest" description="Disordered" evidence="6">
    <location>
        <begin position="995"/>
        <end position="1032"/>
    </location>
</feature>
<feature type="compositionally biased region" description="Low complexity" evidence="6">
    <location>
        <begin position="705"/>
        <end position="737"/>
    </location>
</feature>
<dbReference type="PANTHER" id="PTHR46235:SF3">
    <property type="entry name" value="PHD FINGER-CONTAINING PROTEIN DDB_G0268158"/>
    <property type="match status" value="1"/>
</dbReference>
<reference evidence="9 10" key="1">
    <citation type="submission" date="2018-09" db="EMBL/GenBank/DDBJ databases">
        <title>Genomic investigation of the strawberry pathogen Phytophthora fragariae indicates pathogenicity is determined by transcriptional variation in three key races.</title>
        <authorList>
            <person name="Adams T.M."/>
            <person name="Armitage A.D."/>
            <person name="Sobczyk M.K."/>
            <person name="Bates H.J."/>
            <person name="Dunwell J.M."/>
            <person name="Nellist C.F."/>
            <person name="Harrison R.J."/>
        </authorList>
    </citation>
    <scope>NUCLEOTIDE SEQUENCE [LARGE SCALE GENOMIC DNA]</scope>
    <source>
        <strain evidence="9 10">SCRP324</strain>
    </source>
</reference>
<evidence type="ECO:0000256" key="6">
    <source>
        <dbReference type="SAM" id="MobiDB-lite"/>
    </source>
</evidence>
<dbReference type="Gene3D" id="3.30.40.100">
    <property type="match status" value="3"/>
</dbReference>
<keyword evidence="1" id="KW-0479">Metal-binding</keyword>
<dbReference type="CDD" id="cd15565">
    <property type="entry name" value="PHD2_NSD"/>
    <property type="match status" value="1"/>
</dbReference>
<dbReference type="EMBL" id="QXFU01000972">
    <property type="protein sequence ID" value="KAE9014618.1"/>
    <property type="molecule type" value="Genomic_DNA"/>
</dbReference>
<keyword evidence="3 5" id="KW-0863">Zinc-finger</keyword>
<feature type="compositionally biased region" description="Basic and acidic residues" evidence="6">
    <location>
        <begin position="409"/>
        <end position="422"/>
    </location>
</feature>
<feature type="region of interest" description="Disordered" evidence="6">
    <location>
        <begin position="835"/>
        <end position="857"/>
    </location>
</feature>
<dbReference type="Pfam" id="PF22908">
    <property type="entry name" value="PHD_NSD"/>
    <property type="match status" value="1"/>
</dbReference>
<dbReference type="OrthoDB" id="757982at2759"/>
<organism evidence="9 10">
    <name type="scientific">Phytophthora rubi</name>
    <dbReference type="NCBI Taxonomy" id="129364"/>
    <lineage>
        <taxon>Eukaryota</taxon>
        <taxon>Sar</taxon>
        <taxon>Stramenopiles</taxon>
        <taxon>Oomycota</taxon>
        <taxon>Peronosporomycetes</taxon>
        <taxon>Peronosporales</taxon>
        <taxon>Peronosporaceae</taxon>
        <taxon>Phytophthora</taxon>
    </lineage>
</organism>
<dbReference type="CDD" id="cd15566">
    <property type="entry name" value="PHD3_NSD"/>
    <property type="match status" value="1"/>
</dbReference>
<evidence type="ECO:0000256" key="3">
    <source>
        <dbReference type="ARBA" id="ARBA00022771"/>
    </source>
</evidence>
<dbReference type="Pfam" id="PF23011">
    <property type="entry name" value="PHD-1st_NSD"/>
    <property type="match status" value="1"/>
</dbReference>
<feature type="domain" description="CW-type" evidence="8">
    <location>
        <begin position="951"/>
        <end position="1004"/>
    </location>
</feature>
<feature type="compositionally biased region" description="Basic residues" evidence="6">
    <location>
        <begin position="287"/>
        <end position="315"/>
    </location>
</feature>
<evidence type="ECO:0000256" key="4">
    <source>
        <dbReference type="ARBA" id="ARBA00022833"/>
    </source>
</evidence>
<evidence type="ECO:0000256" key="1">
    <source>
        <dbReference type="ARBA" id="ARBA00022723"/>
    </source>
</evidence>
<feature type="compositionally biased region" description="Basic and acidic residues" evidence="6">
    <location>
        <begin position="742"/>
        <end position="757"/>
    </location>
</feature>
<dbReference type="Gene3D" id="3.30.40.10">
    <property type="entry name" value="Zinc/RING finger domain, C3HC4 (zinc finger)"/>
    <property type="match status" value="2"/>
</dbReference>
<feature type="compositionally biased region" description="Low complexity" evidence="6">
    <location>
        <begin position="551"/>
        <end position="563"/>
    </location>
</feature>
<accession>A0A6A3L957</accession>
<feature type="region of interest" description="Disordered" evidence="6">
    <location>
        <begin position="879"/>
        <end position="947"/>
    </location>
</feature>
<feature type="compositionally biased region" description="Low complexity" evidence="6">
    <location>
        <begin position="903"/>
        <end position="929"/>
    </location>
</feature>
<feature type="region of interest" description="Disordered" evidence="6">
    <location>
        <begin position="265"/>
        <end position="638"/>
    </location>
</feature>
<feature type="region of interest" description="Disordered" evidence="6">
    <location>
        <begin position="1"/>
        <end position="79"/>
    </location>
</feature>
<feature type="region of interest" description="Disordered" evidence="6">
    <location>
        <begin position="690"/>
        <end position="765"/>
    </location>
</feature>
<name>A0A6A3L957_9STRA</name>
<feature type="domain" description="PHD-type" evidence="7">
    <location>
        <begin position="82"/>
        <end position="132"/>
    </location>
</feature>
<gene>
    <name evidence="9" type="ORF">PR002_g14175</name>
</gene>
<feature type="compositionally biased region" description="Basic and acidic residues" evidence="6">
    <location>
        <begin position="343"/>
        <end position="356"/>
    </location>
</feature>
<dbReference type="InterPro" id="IPR011124">
    <property type="entry name" value="Znf_CW"/>
</dbReference>
<dbReference type="PROSITE" id="PS01359">
    <property type="entry name" value="ZF_PHD_1"/>
    <property type="match status" value="1"/>
</dbReference>
<dbReference type="Proteomes" id="UP000435112">
    <property type="component" value="Unassembled WGS sequence"/>
</dbReference>
<dbReference type="InterPro" id="IPR001841">
    <property type="entry name" value="Znf_RING"/>
</dbReference>
<evidence type="ECO:0000313" key="10">
    <source>
        <dbReference type="Proteomes" id="UP000435112"/>
    </source>
</evidence>
<evidence type="ECO:0000259" key="7">
    <source>
        <dbReference type="PROSITE" id="PS50016"/>
    </source>
</evidence>
<evidence type="ECO:0000313" key="9">
    <source>
        <dbReference type="EMBL" id="KAE9014618.1"/>
    </source>
</evidence>
<keyword evidence="2" id="KW-0677">Repeat</keyword>
<dbReference type="InterPro" id="IPR019787">
    <property type="entry name" value="Znf_PHD-finger"/>
</dbReference>
<keyword evidence="4" id="KW-0862">Zinc</keyword>
<feature type="compositionally biased region" description="Basic and acidic residues" evidence="6">
    <location>
        <begin position="615"/>
        <end position="626"/>
    </location>
</feature>
<dbReference type="InterPro" id="IPR055197">
    <property type="entry name" value="PHDvar_NSD"/>
</dbReference>
<dbReference type="InterPro" id="IPR001965">
    <property type="entry name" value="Znf_PHD"/>
</dbReference>
<dbReference type="InterPro" id="IPR059153">
    <property type="entry name" value="NSD_PHD-1st"/>
</dbReference>
<feature type="compositionally biased region" description="Low complexity" evidence="6">
    <location>
        <begin position="1"/>
        <end position="19"/>
    </location>
</feature>
<dbReference type="PROSITE" id="PS51050">
    <property type="entry name" value="ZF_CW"/>
    <property type="match status" value="3"/>
</dbReference>